<evidence type="ECO:0000313" key="2">
    <source>
        <dbReference type="Proteomes" id="UP000765509"/>
    </source>
</evidence>
<gene>
    <name evidence="1" type="ORF">O181_123253</name>
</gene>
<evidence type="ECO:0000313" key="1">
    <source>
        <dbReference type="EMBL" id="MBW0583538.1"/>
    </source>
</evidence>
<organism evidence="1 2">
    <name type="scientific">Austropuccinia psidii MF-1</name>
    <dbReference type="NCBI Taxonomy" id="1389203"/>
    <lineage>
        <taxon>Eukaryota</taxon>
        <taxon>Fungi</taxon>
        <taxon>Dikarya</taxon>
        <taxon>Basidiomycota</taxon>
        <taxon>Pucciniomycotina</taxon>
        <taxon>Pucciniomycetes</taxon>
        <taxon>Pucciniales</taxon>
        <taxon>Sphaerophragmiaceae</taxon>
        <taxon>Austropuccinia</taxon>
    </lineage>
</organism>
<comment type="caution">
    <text evidence="1">The sequence shown here is derived from an EMBL/GenBank/DDBJ whole genome shotgun (WGS) entry which is preliminary data.</text>
</comment>
<dbReference type="AlphaFoldDB" id="A0A9Q3KLD2"/>
<dbReference type="Proteomes" id="UP000765509">
    <property type="component" value="Unassembled WGS sequence"/>
</dbReference>
<proteinExistence type="predicted"/>
<sequence length="108" mass="12189">MKDLSISNINHQLKIPKNHVLEIVDNSNLFSPHLARSDNERQKLKDEIIAHVEQIPNNYDPNSNFPRHSTPLTEEKCSVKGSLTPFLGENAISAKDVPKSEEWPTFSG</sequence>
<accession>A0A9Q3KLD2</accession>
<reference evidence="1" key="1">
    <citation type="submission" date="2021-03" db="EMBL/GenBank/DDBJ databases">
        <title>Draft genome sequence of rust myrtle Austropuccinia psidii MF-1, a brazilian biotype.</title>
        <authorList>
            <person name="Quecine M.C."/>
            <person name="Pachon D.M.R."/>
            <person name="Bonatelli M.L."/>
            <person name="Correr F.H."/>
            <person name="Franceschini L.M."/>
            <person name="Leite T.F."/>
            <person name="Margarido G.R.A."/>
            <person name="Almeida C.A."/>
            <person name="Ferrarezi J.A."/>
            <person name="Labate C.A."/>
        </authorList>
    </citation>
    <scope>NUCLEOTIDE SEQUENCE</scope>
    <source>
        <strain evidence="1">MF-1</strain>
    </source>
</reference>
<keyword evidence="2" id="KW-1185">Reference proteome</keyword>
<protein>
    <submittedName>
        <fullName evidence="1">Uncharacterized protein</fullName>
    </submittedName>
</protein>
<dbReference type="EMBL" id="AVOT02115404">
    <property type="protein sequence ID" value="MBW0583538.1"/>
    <property type="molecule type" value="Genomic_DNA"/>
</dbReference>
<name>A0A9Q3KLD2_9BASI</name>